<organism evidence="1">
    <name type="scientific">Leviviridae sp</name>
    <dbReference type="NCBI Taxonomy" id="2027243"/>
    <lineage>
        <taxon>Viruses</taxon>
        <taxon>Riboviria</taxon>
        <taxon>Orthornavirae</taxon>
        <taxon>Lenarviricota</taxon>
        <taxon>Leviviricetes</taxon>
        <taxon>Norzivirales</taxon>
        <taxon>Fiersviridae</taxon>
    </lineage>
</organism>
<accession>A0A514D7W2</accession>
<gene>
    <name evidence="1" type="ORF">H1Rhizo251328_000002</name>
</gene>
<proteinExistence type="predicted"/>
<evidence type="ECO:0000313" key="1">
    <source>
        <dbReference type="EMBL" id="QDH89676.1"/>
    </source>
</evidence>
<dbReference type="EMBL" id="MN034967">
    <property type="protein sequence ID" value="QDH89676.1"/>
    <property type="molecule type" value="Genomic_RNA"/>
</dbReference>
<protein>
    <submittedName>
        <fullName evidence="1">Uncharacterized protein</fullName>
    </submittedName>
</protein>
<name>A0A514D7W2_9VIRU</name>
<sequence length="120" mass="12783">MAFSDPQSVTIGAATISLARVSSGDNTGIFSKDDQNVKLSASHQYGKRVRRTIRLDHRKVAADPLIAAQNLNYNMACYIVVDVPTLGYSPSEVKEVLDGLLANLQASSGANTVKFLGGQS</sequence>
<reference evidence="1" key="1">
    <citation type="submission" date="2019-05" db="EMBL/GenBank/DDBJ databases">
        <title>Metatranscriptomic reconstruction reveals RNA viruses with the potential to shape carbon cycling in soil.</title>
        <authorList>
            <person name="Starr E.P."/>
            <person name="Nuccio E."/>
            <person name="Pett-Ridge J."/>
            <person name="Banfield J.F."/>
            <person name="Firestone M.K."/>
        </authorList>
    </citation>
    <scope>NUCLEOTIDE SEQUENCE</scope>
    <source>
        <strain evidence="1">H1_Rhizo_25_scaffold_1328</strain>
    </source>
</reference>